<dbReference type="AlphaFoldDB" id="A0AAD0KRC1"/>
<sequence>MRVWGCLDLAGEGRERRAGRPYDLEPWLVDWLLHLSWASITSPTTPPLQAAFRNYKIALETFSRTK</sequence>
<reference evidence="1 2" key="1">
    <citation type="submission" date="2018-05" db="EMBL/GenBank/DDBJ databases">
        <title>Evolution of small genomes with special reference to Mycobacterium leprae.</title>
        <authorList>
            <person name="Mohanty P.S."/>
            <person name="Bansal A.K."/>
            <person name="Gupta U.D."/>
            <person name="Naaz F."/>
            <person name="Dwivedi V.D."/>
            <person name="Singh H."/>
            <person name="Gupta G."/>
            <person name="Sharma S."/>
            <person name="Arora M."/>
        </authorList>
    </citation>
    <scope>NUCLEOTIDE SEQUENCE [LARGE SCALE GENOMIC DNA]</scope>
    <source>
        <strain evidence="1 2">MRHRU-235-G</strain>
    </source>
</reference>
<name>A0AAD0KRC1_MYCLR</name>
<proteinExistence type="predicted"/>
<protein>
    <submittedName>
        <fullName evidence="1">Uncharacterized protein</fullName>
    </submittedName>
</protein>
<evidence type="ECO:0000313" key="2">
    <source>
        <dbReference type="Proteomes" id="UP000249682"/>
    </source>
</evidence>
<evidence type="ECO:0000313" key="1">
    <source>
        <dbReference type="EMBL" id="AWV47444.1"/>
    </source>
</evidence>
<accession>A0AAD0KRC1</accession>
<gene>
    <name evidence="1" type="ORF">DIJ64_03095</name>
</gene>
<dbReference type="Proteomes" id="UP000249682">
    <property type="component" value="Chromosome"/>
</dbReference>
<organism evidence="1 2">
    <name type="scientific">Mycobacterium leprae</name>
    <dbReference type="NCBI Taxonomy" id="1769"/>
    <lineage>
        <taxon>Bacteria</taxon>
        <taxon>Bacillati</taxon>
        <taxon>Actinomycetota</taxon>
        <taxon>Actinomycetes</taxon>
        <taxon>Mycobacteriales</taxon>
        <taxon>Mycobacteriaceae</taxon>
        <taxon>Mycobacterium</taxon>
    </lineage>
</organism>
<dbReference type="EMBL" id="CP029543">
    <property type="protein sequence ID" value="AWV47444.1"/>
    <property type="molecule type" value="Genomic_DNA"/>
</dbReference>